<dbReference type="GO" id="GO:0005975">
    <property type="term" value="P:carbohydrate metabolic process"/>
    <property type="evidence" value="ECO:0007669"/>
    <property type="project" value="InterPro"/>
</dbReference>
<dbReference type="Gene3D" id="3.20.110.10">
    <property type="entry name" value="Glycoside hydrolase 38, N terminal domain"/>
    <property type="match status" value="2"/>
</dbReference>
<dbReference type="EMBL" id="SMCO01000003">
    <property type="protein sequence ID" value="TCV88931.1"/>
    <property type="molecule type" value="Genomic_DNA"/>
</dbReference>
<name>A0A4R3YB35_9PROT</name>
<protein>
    <submittedName>
        <fullName evidence="5">Alpha-amylase/alpha-mannosidase (GH57 family)</fullName>
    </submittedName>
</protein>
<dbReference type="InterPro" id="IPR052046">
    <property type="entry name" value="GH57_Enzymes"/>
</dbReference>
<dbReference type="InterPro" id="IPR004300">
    <property type="entry name" value="Glyco_hydro_57_N"/>
</dbReference>
<accession>A0A4R3YB35</accession>
<keyword evidence="6" id="KW-1185">Reference proteome</keyword>
<gene>
    <name evidence="5" type="ORF">EDC63_1032</name>
</gene>
<dbReference type="PANTHER" id="PTHR36306">
    <property type="entry name" value="ALPHA-AMYLASE-RELATED-RELATED"/>
    <property type="match status" value="1"/>
</dbReference>
<sequence>MTAKQDRKLNLILCWHMHQPDYRNYMSGEFELPWTYLHAIKDYTDMVYHLEQSPKSKAVFNFVPILLDQLEAYVADFDSKKMSDPLLGLLAHEDMNSLSDAQRELILEKCFRCNHVTMVHPFPSYKRLQDFFNVIDEQGEACMSYLSGQYLADLLVWYHLAWTGESVRREHVLVTQLMAKGEHFSYSDRMGLYDLIGNLMRGLIPRYKALVKAGRIELSSTPHYHPIAPLLIDFKAARECTPDVALPESPTYPGGKSRVAFHIESAIASHEARFGEKPHGFWPAEGGVSDPLLNLLAHFGVRWTATGEGVLVSSLRKASPGSPPPEKKQYLYRPYQVTGQENKVTCFFRDDHLSDLIGFEYAKWYGRDAVNNFVHLLEGILEQAPQGENPVVSVILDGENAWEYYPYNGYFFLSELYEALSAHPSINMTTFKDYLDAAEKSESTATSKAGSGHFAKMGNLPGLVAGSWVYGDFSTWIGSTDKNRAWDLLCAAKRSFDHVIASGRLTQAEQEAAYKQLSDCESSDWFWWFGDYNPQNSVESFDKLYRENLTNLYQLLKLEVPEVLSQPVSHGGGHAEAGGAMRRAS</sequence>
<comment type="caution">
    <text evidence="5">The sequence shown here is derived from an EMBL/GenBank/DDBJ whole genome shotgun (WGS) entry which is preliminary data.</text>
</comment>
<dbReference type="Proteomes" id="UP000295367">
    <property type="component" value="Unassembled WGS sequence"/>
</dbReference>
<evidence type="ECO:0000313" key="5">
    <source>
        <dbReference type="EMBL" id="TCV88931.1"/>
    </source>
</evidence>
<dbReference type="InterPro" id="IPR011330">
    <property type="entry name" value="Glyco_hydro/deAcase_b/a-brl"/>
</dbReference>
<feature type="domain" description="Glycoside hydrolase family 57 N-terminal" evidence="4">
    <location>
        <begin position="12"/>
        <end position="436"/>
    </location>
</feature>
<keyword evidence="2 3" id="KW-0119">Carbohydrate metabolism</keyword>
<evidence type="ECO:0000256" key="2">
    <source>
        <dbReference type="ARBA" id="ARBA00023277"/>
    </source>
</evidence>
<dbReference type="Pfam" id="PF03065">
    <property type="entry name" value="Glyco_hydro_57"/>
    <property type="match status" value="1"/>
</dbReference>
<dbReference type="SUPFAM" id="SSF88713">
    <property type="entry name" value="Glycoside hydrolase/deacetylase"/>
    <property type="match status" value="1"/>
</dbReference>
<evidence type="ECO:0000313" key="6">
    <source>
        <dbReference type="Proteomes" id="UP000295367"/>
    </source>
</evidence>
<dbReference type="GO" id="GO:0003824">
    <property type="term" value="F:catalytic activity"/>
    <property type="evidence" value="ECO:0007669"/>
    <property type="project" value="InterPro"/>
</dbReference>
<dbReference type="PANTHER" id="PTHR36306:SF1">
    <property type="entry name" value="ALPHA-AMYLASE-RELATED"/>
    <property type="match status" value="1"/>
</dbReference>
<dbReference type="InterPro" id="IPR027291">
    <property type="entry name" value="Glyco_hydro_38_N_sf"/>
</dbReference>
<dbReference type="CDD" id="cd10796">
    <property type="entry name" value="GH57N_APU"/>
    <property type="match status" value="1"/>
</dbReference>
<dbReference type="AlphaFoldDB" id="A0A4R3YB35"/>
<evidence type="ECO:0000256" key="3">
    <source>
        <dbReference type="RuleBase" id="RU361196"/>
    </source>
</evidence>
<evidence type="ECO:0000256" key="1">
    <source>
        <dbReference type="ARBA" id="ARBA00006821"/>
    </source>
</evidence>
<organism evidence="5 6">
    <name type="scientific">Sulfurirhabdus autotrophica</name>
    <dbReference type="NCBI Taxonomy" id="1706046"/>
    <lineage>
        <taxon>Bacteria</taxon>
        <taxon>Pseudomonadati</taxon>
        <taxon>Pseudomonadota</taxon>
        <taxon>Betaproteobacteria</taxon>
        <taxon>Nitrosomonadales</taxon>
        <taxon>Sulfuricellaceae</taxon>
        <taxon>Sulfurirhabdus</taxon>
    </lineage>
</organism>
<proteinExistence type="inferred from homology"/>
<dbReference type="RefSeq" id="WP_124946026.1">
    <property type="nucleotide sequence ID" value="NZ_BHVT01000020.1"/>
</dbReference>
<dbReference type="OrthoDB" id="9759321at2"/>
<evidence type="ECO:0000259" key="4">
    <source>
        <dbReference type="Pfam" id="PF03065"/>
    </source>
</evidence>
<reference evidence="5 6" key="1">
    <citation type="submission" date="2019-03" db="EMBL/GenBank/DDBJ databases">
        <title>Genomic Encyclopedia of Type Strains, Phase IV (KMG-IV): sequencing the most valuable type-strain genomes for metagenomic binning, comparative biology and taxonomic classification.</title>
        <authorList>
            <person name="Goeker M."/>
        </authorList>
    </citation>
    <scope>NUCLEOTIDE SEQUENCE [LARGE SCALE GENOMIC DNA]</scope>
    <source>
        <strain evidence="5 6">DSM 100309</strain>
    </source>
</reference>
<comment type="similarity">
    <text evidence="1 3">Belongs to the glycosyl hydrolase 57 family.</text>
</comment>